<dbReference type="GO" id="GO:0005886">
    <property type="term" value="C:plasma membrane"/>
    <property type="evidence" value="ECO:0007669"/>
    <property type="project" value="UniProtKB-SubCell"/>
</dbReference>
<dbReference type="Proteomes" id="UP000249218">
    <property type="component" value="Unassembled WGS sequence"/>
</dbReference>
<keyword evidence="6 16" id="KW-0812">Transmembrane</keyword>
<dbReference type="GO" id="GO:0004467">
    <property type="term" value="F:long-chain fatty acid-CoA ligase activity"/>
    <property type="evidence" value="ECO:0007669"/>
    <property type="project" value="UniProtKB-EC"/>
</dbReference>
<comment type="catalytic activity">
    <reaction evidence="15">
        <text>tetracosanoate + ATP + CoA = tetracosanoyl-CoA + AMP + diphosphate</text>
        <dbReference type="Rhea" id="RHEA:33639"/>
        <dbReference type="ChEBI" id="CHEBI:30616"/>
        <dbReference type="ChEBI" id="CHEBI:31014"/>
        <dbReference type="ChEBI" id="CHEBI:33019"/>
        <dbReference type="ChEBI" id="CHEBI:57287"/>
        <dbReference type="ChEBI" id="CHEBI:65052"/>
        <dbReference type="ChEBI" id="CHEBI:456215"/>
    </reaction>
    <physiologicalReaction direction="left-to-right" evidence="15">
        <dbReference type="Rhea" id="RHEA:33640"/>
    </physiologicalReaction>
</comment>
<keyword evidence="8" id="KW-0443">Lipid metabolism</keyword>
<dbReference type="GO" id="GO:0005789">
    <property type="term" value="C:endoplasmic reticulum membrane"/>
    <property type="evidence" value="ECO:0007669"/>
    <property type="project" value="TreeGrafter"/>
</dbReference>
<dbReference type="InterPro" id="IPR045851">
    <property type="entry name" value="AMP-bd_C_sf"/>
</dbReference>
<dbReference type="EC" id="6.2.1.3" evidence="12"/>
<comment type="similarity">
    <text evidence="2">Belongs to the ATP-dependent AMP-binding enzyme family.</text>
</comment>
<dbReference type="GO" id="GO:0000166">
    <property type="term" value="F:nucleotide binding"/>
    <property type="evidence" value="ECO:0007669"/>
    <property type="project" value="UniProtKB-KW"/>
</dbReference>
<sequence>MFALGVLAGACAVTWVFQDWQTSLQVFAILAVVYCIAFYWRWIYVAIRTAPRDFSALYCYFKILRLTKNFTNKNWSMPDIFHQLVIKHPNKACFLFEDETWTFQQVEEFSLRTSAVLKAKGVKRGDTVAVMIGNCPEMPSIWLGATRIGAVCPLINTNQTGNTLLHSINIAKCDVVIYSDEFQTAFQDISKEMNPSIKLFKFTRRPLNTSPDAVRVVESENDFTAMLESTNPAPWTQSDGEGFNGKLLYIYTSGTTGLPKAAVISSSRMVFMASGVHYLGSLRTSDVIYCPMPLYHSAGGCITMGQSFIFGCTVVIRTKFSASNYFPDCIKYNATAAHYIGEMCRYVLATPPAVTDTQHKVRTVYGNGMRPAIWTDFVKRFNIKKVVEFYGATEGNANIVNIDNKTGAIGFVSRIIPAVYPIAILKVDPETGEPVRNKKGLCQLAAPNEPGVFIGKIKPNNPSRAFLGYVDKAASDKKIVRDVFNYGDSAFISGDILTADEFGYLYFMDRTGDTFRWRGENVSTTEVESAISRVTNQRDAVVYGVEIPNTDGRAGMCGIVDPQGTLDLDKLAKDIAKDLPKYARPIFIRIMTSVDMTGTFKMRKVDLQKEGYDPSVVKDKLFYLDPKTGKYTPLGNEEYEKIISGQIRLWISIVYMTVDFFYRALLSYVKILWITRKFSSKDLTLPDIFHDVVKRHPDKPCFLFQDEVWSFKEVEDYSLRVTAVLKAQGIKKRNIVGLLVNNCPQQPALWMGIARLGAVTPLINTNQRGNALIHSINVAKCDALIISEEYQAAIQEIAKDLSPSLKLFKFSQRALNPSNPRAEGSGDGITDFTNLLETTPPAPWTLADADGFQGKLLYIYTSGTTGLPKAAVISNAR</sequence>
<dbReference type="OrthoDB" id="288590at2759"/>
<comment type="catalytic activity">
    <reaction evidence="13">
        <text>a very long-chain fatty acid + ATP + CoA = a very long-chain fatty acyl-CoA + AMP + diphosphate</text>
        <dbReference type="Rhea" id="RHEA:54536"/>
        <dbReference type="ChEBI" id="CHEBI:30616"/>
        <dbReference type="ChEBI" id="CHEBI:33019"/>
        <dbReference type="ChEBI" id="CHEBI:57287"/>
        <dbReference type="ChEBI" id="CHEBI:58950"/>
        <dbReference type="ChEBI" id="CHEBI:138261"/>
        <dbReference type="ChEBI" id="CHEBI:456215"/>
    </reaction>
    <physiologicalReaction direction="left-to-right" evidence="13">
        <dbReference type="Rhea" id="RHEA:54537"/>
    </physiologicalReaction>
</comment>
<dbReference type="Gene3D" id="3.40.50.12780">
    <property type="entry name" value="N-terminal domain of ligase-like"/>
    <property type="match status" value="2"/>
</dbReference>
<keyword evidence="4" id="KW-1003">Cell membrane</keyword>
<feature type="domain" description="AMP-dependent synthetase/ligase" evidence="17">
    <location>
        <begin position="87"/>
        <end position="439"/>
    </location>
</feature>
<keyword evidence="9 16" id="KW-1133">Transmembrane helix</keyword>
<gene>
    <name evidence="19" type="primary">HaOG210925</name>
    <name evidence="19" type="ORF">B5X24_HaOG210925</name>
</gene>
<dbReference type="FunFam" id="3.40.50.12780:FF:000005">
    <property type="entry name" value="Solute carrier family 27 member 6"/>
    <property type="match status" value="1"/>
</dbReference>
<organism evidence="19 20">
    <name type="scientific">Helicoverpa armigera</name>
    <name type="common">Cotton bollworm</name>
    <name type="synonym">Heliothis armigera</name>
    <dbReference type="NCBI Taxonomy" id="29058"/>
    <lineage>
        <taxon>Eukaryota</taxon>
        <taxon>Metazoa</taxon>
        <taxon>Ecdysozoa</taxon>
        <taxon>Arthropoda</taxon>
        <taxon>Hexapoda</taxon>
        <taxon>Insecta</taxon>
        <taxon>Pterygota</taxon>
        <taxon>Neoptera</taxon>
        <taxon>Endopterygota</taxon>
        <taxon>Lepidoptera</taxon>
        <taxon>Glossata</taxon>
        <taxon>Ditrysia</taxon>
        <taxon>Noctuoidea</taxon>
        <taxon>Noctuidae</taxon>
        <taxon>Heliothinae</taxon>
        <taxon>Helicoverpa</taxon>
    </lineage>
</organism>
<feature type="domain" description="AMP-dependent synthetase/ligase" evidence="17">
    <location>
        <begin position="690"/>
        <end position="875"/>
    </location>
</feature>
<dbReference type="Pfam" id="PF00501">
    <property type="entry name" value="AMP-binding"/>
    <property type="match status" value="2"/>
</dbReference>
<keyword evidence="7" id="KW-0547">Nucleotide-binding</keyword>
<evidence type="ECO:0000256" key="11">
    <source>
        <dbReference type="ARBA" id="ARBA00024484"/>
    </source>
</evidence>
<dbReference type="GO" id="GO:0005324">
    <property type="term" value="F:long-chain fatty acid transmembrane transporter activity"/>
    <property type="evidence" value="ECO:0007669"/>
    <property type="project" value="TreeGrafter"/>
</dbReference>
<dbReference type="PANTHER" id="PTHR43107">
    <property type="entry name" value="LONG-CHAIN FATTY ACID TRANSPORT PROTEIN"/>
    <property type="match status" value="1"/>
</dbReference>
<evidence type="ECO:0000256" key="7">
    <source>
        <dbReference type="ARBA" id="ARBA00022741"/>
    </source>
</evidence>
<dbReference type="SUPFAM" id="SSF56801">
    <property type="entry name" value="Acetyl-CoA synthetase-like"/>
    <property type="match status" value="2"/>
</dbReference>
<keyword evidence="20" id="KW-1185">Reference proteome</keyword>
<evidence type="ECO:0000256" key="13">
    <source>
        <dbReference type="ARBA" id="ARBA00036527"/>
    </source>
</evidence>
<feature type="transmembrane region" description="Helical" evidence="16">
    <location>
        <begin position="28"/>
        <end position="47"/>
    </location>
</feature>
<evidence type="ECO:0000256" key="15">
    <source>
        <dbReference type="ARBA" id="ARBA00048666"/>
    </source>
</evidence>
<keyword evidence="8" id="KW-0276">Fatty acid metabolism</keyword>
<evidence type="ECO:0000256" key="2">
    <source>
        <dbReference type="ARBA" id="ARBA00006432"/>
    </source>
</evidence>
<evidence type="ECO:0000256" key="14">
    <source>
        <dbReference type="ARBA" id="ARBA00041297"/>
    </source>
</evidence>
<feature type="domain" description="AMP-binding enzyme C-terminal" evidence="18">
    <location>
        <begin position="526"/>
        <end position="601"/>
    </location>
</feature>
<evidence type="ECO:0000256" key="3">
    <source>
        <dbReference type="ARBA" id="ARBA00022448"/>
    </source>
</evidence>
<dbReference type="Pfam" id="PF13193">
    <property type="entry name" value="AMP-binding_C"/>
    <property type="match status" value="1"/>
</dbReference>
<comment type="catalytic activity">
    <reaction evidence="11">
        <text>a long-chain fatty acid + ATP + CoA = a long-chain fatty acyl-CoA + AMP + diphosphate</text>
        <dbReference type="Rhea" id="RHEA:15421"/>
        <dbReference type="ChEBI" id="CHEBI:30616"/>
        <dbReference type="ChEBI" id="CHEBI:33019"/>
        <dbReference type="ChEBI" id="CHEBI:57287"/>
        <dbReference type="ChEBI" id="CHEBI:57560"/>
        <dbReference type="ChEBI" id="CHEBI:83139"/>
        <dbReference type="ChEBI" id="CHEBI:456215"/>
        <dbReference type="EC" id="6.2.1.3"/>
    </reaction>
    <physiologicalReaction direction="left-to-right" evidence="11">
        <dbReference type="Rhea" id="RHEA:15422"/>
    </physiologicalReaction>
</comment>
<dbReference type="InterPro" id="IPR025110">
    <property type="entry name" value="AMP-bd_C"/>
</dbReference>
<evidence type="ECO:0000256" key="16">
    <source>
        <dbReference type="SAM" id="Phobius"/>
    </source>
</evidence>
<dbReference type="NCBIfam" id="NF006134">
    <property type="entry name" value="PRK08279.1"/>
    <property type="match status" value="1"/>
</dbReference>
<dbReference type="PANTHER" id="PTHR43107:SF21">
    <property type="entry name" value="FATTY ACID TRANSPORT PROTEIN 1, ISOFORM F-RELATED"/>
    <property type="match status" value="1"/>
</dbReference>
<evidence type="ECO:0000256" key="5">
    <source>
        <dbReference type="ARBA" id="ARBA00022598"/>
    </source>
</evidence>
<evidence type="ECO:0000256" key="12">
    <source>
        <dbReference type="ARBA" id="ARBA00026121"/>
    </source>
</evidence>
<evidence type="ECO:0000256" key="10">
    <source>
        <dbReference type="ARBA" id="ARBA00023136"/>
    </source>
</evidence>
<dbReference type="Gene3D" id="3.30.300.30">
    <property type="match status" value="1"/>
</dbReference>
<dbReference type="AlphaFoldDB" id="A0A2W1BH93"/>
<protein>
    <recommendedName>
        <fullName evidence="12">long-chain-fatty-acid--CoA ligase</fullName>
        <ecNumber evidence="12">6.2.1.3</ecNumber>
    </recommendedName>
    <alternativeName>
        <fullName evidence="14">Long-chain-fatty-acid--CoA ligase</fullName>
    </alternativeName>
</protein>
<dbReference type="InterPro" id="IPR000873">
    <property type="entry name" value="AMP-dep_synth/lig_dom"/>
</dbReference>
<keyword evidence="3" id="KW-0813">Transport</keyword>
<dbReference type="FunFam" id="3.30.300.30:FF:000002">
    <property type="entry name" value="Long-chain fatty acid transport protein 1"/>
    <property type="match status" value="1"/>
</dbReference>
<evidence type="ECO:0000256" key="9">
    <source>
        <dbReference type="ARBA" id="ARBA00022989"/>
    </source>
</evidence>
<evidence type="ECO:0000256" key="8">
    <source>
        <dbReference type="ARBA" id="ARBA00022832"/>
    </source>
</evidence>
<name>A0A2W1BH93_HELAM</name>
<dbReference type="InterPro" id="IPR020845">
    <property type="entry name" value="AMP-binding_CS"/>
</dbReference>
<proteinExistence type="inferred from homology"/>
<keyword evidence="10 16" id="KW-0472">Membrane</keyword>
<dbReference type="EMBL" id="KZ150176">
    <property type="protein sequence ID" value="PZC72567.1"/>
    <property type="molecule type" value="Genomic_DNA"/>
</dbReference>
<evidence type="ECO:0000313" key="19">
    <source>
        <dbReference type="EMBL" id="PZC72567.1"/>
    </source>
</evidence>
<evidence type="ECO:0000259" key="17">
    <source>
        <dbReference type="Pfam" id="PF00501"/>
    </source>
</evidence>
<accession>A0A2W1BH93</accession>
<evidence type="ECO:0000256" key="6">
    <source>
        <dbReference type="ARBA" id="ARBA00022692"/>
    </source>
</evidence>
<evidence type="ECO:0000259" key="18">
    <source>
        <dbReference type="Pfam" id="PF13193"/>
    </source>
</evidence>
<dbReference type="GO" id="GO:0044539">
    <property type="term" value="P:long-chain fatty acid import into cell"/>
    <property type="evidence" value="ECO:0007669"/>
    <property type="project" value="TreeGrafter"/>
</dbReference>
<evidence type="ECO:0000313" key="20">
    <source>
        <dbReference type="Proteomes" id="UP000249218"/>
    </source>
</evidence>
<dbReference type="PROSITE" id="PS00455">
    <property type="entry name" value="AMP_BINDING"/>
    <property type="match status" value="2"/>
</dbReference>
<evidence type="ECO:0000256" key="4">
    <source>
        <dbReference type="ARBA" id="ARBA00022475"/>
    </source>
</evidence>
<keyword evidence="5" id="KW-0436">Ligase</keyword>
<dbReference type="InterPro" id="IPR042099">
    <property type="entry name" value="ANL_N_sf"/>
</dbReference>
<reference evidence="19 20" key="1">
    <citation type="journal article" date="2017" name="BMC Biol.">
        <title>Genomic innovations, transcriptional plasticity and gene loss underlying the evolution and divergence of two highly polyphagous and invasive Helicoverpa pest species.</title>
        <authorList>
            <person name="Pearce S.L."/>
            <person name="Clarke D.F."/>
            <person name="East P.D."/>
            <person name="Elfekih S."/>
            <person name="Gordon K.H."/>
            <person name="Jermiin L.S."/>
            <person name="McGaughran A."/>
            <person name="Oakeshott J.G."/>
            <person name="Papanikolaou A."/>
            <person name="Perera O.P."/>
            <person name="Rane R.V."/>
            <person name="Richards S."/>
            <person name="Tay W.T."/>
            <person name="Walsh T.K."/>
            <person name="Anderson A."/>
            <person name="Anderson C.J."/>
            <person name="Asgari S."/>
            <person name="Board P.G."/>
            <person name="Bretschneider A."/>
            <person name="Campbell P.M."/>
            <person name="Chertemps T."/>
            <person name="Christeller J.T."/>
            <person name="Coppin C.W."/>
            <person name="Downes S.J."/>
            <person name="Duan G."/>
            <person name="Farnsworth C.A."/>
            <person name="Good R.T."/>
            <person name="Han L.B."/>
            <person name="Han Y.C."/>
            <person name="Hatje K."/>
            <person name="Horne I."/>
            <person name="Huang Y.P."/>
            <person name="Hughes D.S."/>
            <person name="Jacquin-Joly E."/>
            <person name="James W."/>
            <person name="Jhangiani S."/>
            <person name="Kollmar M."/>
            <person name="Kuwar S.S."/>
            <person name="Li S."/>
            <person name="Liu N.Y."/>
            <person name="Maibeche M.T."/>
            <person name="Miller J.R."/>
            <person name="Montagne N."/>
            <person name="Perry T."/>
            <person name="Qu J."/>
            <person name="Song S.V."/>
            <person name="Sutton G.G."/>
            <person name="Vogel H."/>
            <person name="Walenz B.P."/>
            <person name="Xu W."/>
            <person name="Zhang H.J."/>
            <person name="Zou Z."/>
            <person name="Batterham P."/>
            <person name="Edwards O.R."/>
            <person name="Feyereisen R."/>
            <person name="Gibbs R.A."/>
            <person name="Heckel D.G."/>
            <person name="McGrath A."/>
            <person name="Robin C."/>
            <person name="Scherer S.E."/>
            <person name="Worley K.C."/>
            <person name="Wu Y.D."/>
        </authorList>
    </citation>
    <scope>NUCLEOTIDE SEQUENCE [LARGE SCALE GENOMIC DNA]</scope>
    <source>
        <strain evidence="19">Harm_GR_Male_#8</strain>
        <tissue evidence="19">Whole organism</tissue>
    </source>
</reference>
<comment type="subcellular location">
    <subcellularLocation>
        <location evidence="1">Cell membrane</location>
        <topology evidence="1">Multi-pass membrane protein</topology>
    </subcellularLocation>
</comment>
<evidence type="ECO:0000256" key="1">
    <source>
        <dbReference type="ARBA" id="ARBA00004651"/>
    </source>
</evidence>